<keyword evidence="1" id="KW-0812">Transmembrane</keyword>
<protein>
    <submittedName>
        <fullName evidence="2">Uncharacterized protein</fullName>
    </submittedName>
</protein>
<feature type="transmembrane region" description="Helical" evidence="1">
    <location>
        <begin position="87"/>
        <end position="107"/>
    </location>
</feature>
<name>A0A5N7BFN1_9EURO</name>
<reference evidence="2 3" key="1">
    <citation type="submission" date="2019-04" db="EMBL/GenBank/DDBJ databases">
        <title>Friends and foes A comparative genomics studyof 23 Aspergillus species from section Flavi.</title>
        <authorList>
            <consortium name="DOE Joint Genome Institute"/>
            <person name="Kjaerbolling I."/>
            <person name="Vesth T."/>
            <person name="Frisvad J.C."/>
            <person name="Nybo J.L."/>
            <person name="Theobald S."/>
            <person name="Kildgaard S."/>
            <person name="Isbrandt T."/>
            <person name="Kuo A."/>
            <person name="Sato A."/>
            <person name="Lyhne E.K."/>
            <person name="Kogle M.E."/>
            <person name="Wiebenga A."/>
            <person name="Kun R.S."/>
            <person name="Lubbers R.J."/>
            <person name="Makela M.R."/>
            <person name="Barry K."/>
            <person name="Chovatia M."/>
            <person name="Clum A."/>
            <person name="Daum C."/>
            <person name="Haridas S."/>
            <person name="He G."/>
            <person name="LaButti K."/>
            <person name="Lipzen A."/>
            <person name="Mondo S."/>
            <person name="Riley R."/>
            <person name="Salamov A."/>
            <person name="Simmons B.A."/>
            <person name="Magnuson J.K."/>
            <person name="Henrissat B."/>
            <person name="Mortensen U.H."/>
            <person name="Larsen T.O."/>
            <person name="Devries R.P."/>
            <person name="Grigoriev I.V."/>
            <person name="Machida M."/>
            <person name="Baker S.E."/>
            <person name="Andersen M.R."/>
        </authorList>
    </citation>
    <scope>NUCLEOTIDE SEQUENCE [LARGE SCALE GENOMIC DNA]</scope>
    <source>
        <strain evidence="2 3">IBT 29228</strain>
    </source>
</reference>
<dbReference type="Proteomes" id="UP000326198">
    <property type="component" value="Unassembled WGS sequence"/>
</dbReference>
<evidence type="ECO:0000313" key="2">
    <source>
        <dbReference type="EMBL" id="KAE8380549.1"/>
    </source>
</evidence>
<dbReference type="EMBL" id="ML736180">
    <property type="protein sequence ID" value="KAE8380549.1"/>
    <property type="molecule type" value="Genomic_DNA"/>
</dbReference>
<accession>A0A5N7BFN1</accession>
<proteinExistence type="predicted"/>
<gene>
    <name evidence="2" type="ORF">BDV26DRAFT_131484</name>
</gene>
<organism evidence="2 3">
    <name type="scientific">Aspergillus bertholletiae</name>
    <dbReference type="NCBI Taxonomy" id="1226010"/>
    <lineage>
        <taxon>Eukaryota</taxon>
        <taxon>Fungi</taxon>
        <taxon>Dikarya</taxon>
        <taxon>Ascomycota</taxon>
        <taxon>Pezizomycotina</taxon>
        <taxon>Eurotiomycetes</taxon>
        <taxon>Eurotiomycetidae</taxon>
        <taxon>Eurotiales</taxon>
        <taxon>Aspergillaceae</taxon>
        <taxon>Aspergillus</taxon>
        <taxon>Aspergillus subgen. Circumdati</taxon>
    </lineage>
</organism>
<evidence type="ECO:0000256" key="1">
    <source>
        <dbReference type="SAM" id="Phobius"/>
    </source>
</evidence>
<keyword evidence="1" id="KW-1133">Transmembrane helix</keyword>
<keyword evidence="1" id="KW-0472">Membrane</keyword>
<dbReference type="AlphaFoldDB" id="A0A5N7BFN1"/>
<evidence type="ECO:0000313" key="3">
    <source>
        <dbReference type="Proteomes" id="UP000326198"/>
    </source>
</evidence>
<sequence>MLVGIWSRQAAWRAKSSWLLYTSSVPTSDPFLLRSPTFLSRTSSVWLGCCRTFEKPTREERLPFFFPTYLLGRHLRFLCFFLSTKKVLLFALLLQLHLLSPFFFISLSFPLHTLPVPSLSVIILSHILGKSRGLLFLSLSSEYWSYIRL</sequence>
<keyword evidence="3" id="KW-1185">Reference proteome</keyword>